<keyword evidence="5" id="KW-0653">Protein transport</keyword>
<dbReference type="PANTHER" id="PTHR15858:SF0">
    <property type="entry name" value="IMMEDIATE EARLY RESPONSE 3-INTERACTING PROTEIN 1"/>
    <property type="match status" value="1"/>
</dbReference>
<name>A0ABM0GLQ7_SACKO</name>
<evidence type="ECO:0000256" key="5">
    <source>
        <dbReference type="ARBA" id="ARBA00022927"/>
    </source>
</evidence>
<evidence type="ECO:0000256" key="6">
    <source>
        <dbReference type="ARBA" id="ARBA00022989"/>
    </source>
</evidence>
<comment type="subcellular location">
    <subcellularLocation>
        <location evidence="1">Membrane</location>
    </subcellularLocation>
</comment>
<evidence type="ECO:0000256" key="3">
    <source>
        <dbReference type="ARBA" id="ARBA00022448"/>
    </source>
</evidence>
<dbReference type="InterPro" id="IPR013880">
    <property type="entry name" value="Yos1"/>
</dbReference>
<dbReference type="Proteomes" id="UP000694865">
    <property type="component" value="Unplaced"/>
</dbReference>
<keyword evidence="6" id="KW-1133">Transmembrane helix</keyword>
<dbReference type="PANTHER" id="PTHR15858">
    <property type="entry name" value="IMMEDIATE EARLY RESPONSE 3-INTERACTING PROTEIN 1"/>
    <property type="match status" value="1"/>
</dbReference>
<evidence type="ECO:0000256" key="8">
    <source>
        <dbReference type="ARBA" id="ARBA00024203"/>
    </source>
</evidence>
<proteinExistence type="inferred from homology"/>
<comment type="similarity">
    <text evidence="8">Belongs to the YOS1 family.</text>
</comment>
<feature type="chain" id="PRO_5047393783" description="Immediate early response 3-interacting protein 1" evidence="10">
    <location>
        <begin position="19"/>
        <end position="82"/>
    </location>
</feature>
<keyword evidence="4" id="KW-0812">Transmembrane</keyword>
<gene>
    <name evidence="12" type="primary">LOC100366396</name>
</gene>
<evidence type="ECO:0000256" key="2">
    <source>
        <dbReference type="ARBA" id="ARBA00016434"/>
    </source>
</evidence>
<keyword evidence="3" id="KW-0813">Transport</keyword>
<dbReference type="Pfam" id="PF08571">
    <property type="entry name" value="Yos1"/>
    <property type="match status" value="1"/>
</dbReference>
<feature type="signal peptide" evidence="10">
    <location>
        <begin position="1"/>
        <end position="18"/>
    </location>
</feature>
<evidence type="ECO:0000256" key="10">
    <source>
        <dbReference type="SAM" id="SignalP"/>
    </source>
</evidence>
<evidence type="ECO:0000313" key="11">
    <source>
        <dbReference type="Proteomes" id="UP000694865"/>
    </source>
</evidence>
<reference evidence="12" key="1">
    <citation type="submission" date="2025-08" db="UniProtKB">
        <authorList>
            <consortium name="RefSeq"/>
        </authorList>
    </citation>
    <scope>IDENTIFICATION</scope>
    <source>
        <tissue evidence="12">Testes</tissue>
    </source>
</reference>
<keyword evidence="11" id="KW-1185">Reference proteome</keyword>
<evidence type="ECO:0000256" key="4">
    <source>
        <dbReference type="ARBA" id="ARBA00022692"/>
    </source>
</evidence>
<evidence type="ECO:0000256" key="7">
    <source>
        <dbReference type="ARBA" id="ARBA00023136"/>
    </source>
</evidence>
<dbReference type="GeneID" id="100366396"/>
<protein>
    <recommendedName>
        <fullName evidence="2">Immediate early response 3-interacting protein 1</fullName>
    </recommendedName>
</protein>
<evidence type="ECO:0000256" key="9">
    <source>
        <dbReference type="ARBA" id="ARBA00045999"/>
    </source>
</evidence>
<evidence type="ECO:0000313" key="12">
    <source>
        <dbReference type="RefSeq" id="XP_002732709.1"/>
    </source>
</evidence>
<comment type="function">
    <text evidence="9">Regulator of endoplasmic reticulum secretion that acts as a key determinant of brain size. Required for secretion of extracellular matrix proteins. Required for correct brain development by depositing sufficient extracellular matrix proteins for tissue integrity and the proliferation of neural progenitors. Acts as a regulator of the unfolded protein response (UPR).</text>
</comment>
<evidence type="ECO:0000256" key="1">
    <source>
        <dbReference type="ARBA" id="ARBA00004370"/>
    </source>
</evidence>
<keyword evidence="10" id="KW-0732">Signal</keyword>
<dbReference type="RefSeq" id="XP_002732709.1">
    <property type="nucleotide sequence ID" value="XM_002732663.2"/>
</dbReference>
<keyword evidence="7" id="KW-0472">Membrane</keyword>
<accession>A0ABM0GLQ7</accession>
<organism evidence="11 12">
    <name type="scientific">Saccoglossus kowalevskii</name>
    <name type="common">Acorn worm</name>
    <dbReference type="NCBI Taxonomy" id="10224"/>
    <lineage>
        <taxon>Eukaryota</taxon>
        <taxon>Metazoa</taxon>
        <taxon>Hemichordata</taxon>
        <taxon>Enteropneusta</taxon>
        <taxon>Harrimaniidae</taxon>
        <taxon>Saccoglossus</taxon>
    </lineage>
</organism>
<sequence>MAFTIYSLFEAVLLCINGIAILHEERFLNRVGWGSNQNIGGFGEEPGMKSQLINLIRSVRTVMRVPLIILNTVTIFFELILG</sequence>